<keyword evidence="4" id="KW-1185">Reference proteome</keyword>
<evidence type="ECO:0000313" key="4">
    <source>
        <dbReference type="Proteomes" id="UP001141253"/>
    </source>
</evidence>
<organism evidence="3 4">
    <name type="scientific">Salix suchowensis</name>
    <dbReference type="NCBI Taxonomy" id="1278906"/>
    <lineage>
        <taxon>Eukaryota</taxon>
        <taxon>Viridiplantae</taxon>
        <taxon>Streptophyta</taxon>
        <taxon>Embryophyta</taxon>
        <taxon>Tracheophyta</taxon>
        <taxon>Spermatophyta</taxon>
        <taxon>Magnoliopsida</taxon>
        <taxon>eudicotyledons</taxon>
        <taxon>Gunneridae</taxon>
        <taxon>Pentapetalae</taxon>
        <taxon>rosids</taxon>
        <taxon>fabids</taxon>
        <taxon>Malpighiales</taxon>
        <taxon>Salicaceae</taxon>
        <taxon>Saliceae</taxon>
        <taxon>Salix</taxon>
    </lineage>
</organism>
<dbReference type="Proteomes" id="UP001141253">
    <property type="component" value="Chromosome 4"/>
</dbReference>
<dbReference type="PANTHER" id="PTHR47987:SF11">
    <property type="entry name" value="RECEPTOR-LIKE CYTOSOLIC SERINE_THREONINE-PROTEIN KINASE RBK1 ISOFORM X1"/>
    <property type="match status" value="1"/>
</dbReference>
<feature type="compositionally biased region" description="Acidic residues" evidence="1">
    <location>
        <begin position="531"/>
        <end position="541"/>
    </location>
</feature>
<dbReference type="InterPro" id="IPR000719">
    <property type="entry name" value="Prot_kinase_dom"/>
</dbReference>
<name>A0ABQ9C7U1_9ROSI</name>
<protein>
    <recommendedName>
        <fullName evidence="2">Protein kinase domain-containing protein</fullName>
    </recommendedName>
</protein>
<dbReference type="Pfam" id="PF07714">
    <property type="entry name" value="PK_Tyr_Ser-Thr"/>
    <property type="match status" value="1"/>
</dbReference>
<dbReference type="InterPro" id="IPR011009">
    <property type="entry name" value="Kinase-like_dom_sf"/>
</dbReference>
<evidence type="ECO:0000259" key="2">
    <source>
        <dbReference type="PROSITE" id="PS50011"/>
    </source>
</evidence>
<feature type="region of interest" description="Disordered" evidence="1">
    <location>
        <begin position="521"/>
        <end position="545"/>
    </location>
</feature>
<reference evidence="3" key="1">
    <citation type="submission" date="2022-10" db="EMBL/GenBank/DDBJ databases">
        <authorList>
            <person name="Hyden B.L."/>
            <person name="Feng K."/>
            <person name="Yates T."/>
            <person name="Jawdy S."/>
            <person name="Smart L.B."/>
            <person name="Muchero W."/>
        </authorList>
    </citation>
    <scope>NUCLEOTIDE SEQUENCE</scope>
    <source>
        <tissue evidence="3">Shoot tip</tissue>
    </source>
</reference>
<dbReference type="InterPro" id="IPR001245">
    <property type="entry name" value="Ser-Thr/Tyr_kinase_cat_dom"/>
</dbReference>
<evidence type="ECO:0000256" key="1">
    <source>
        <dbReference type="SAM" id="MobiDB-lite"/>
    </source>
</evidence>
<dbReference type="Gene3D" id="1.10.510.10">
    <property type="entry name" value="Transferase(Phosphotransferase) domain 1"/>
    <property type="match status" value="1"/>
</dbReference>
<reference evidence="3" key="2">
    <citation type="journal article" date="2023" name="Int. J. Mol. Sci.">
        <title>De Novo Assembly and Annotation of 11 Diverse Shrub Willow (Salix) Genomes Reveals Novel Gene Organization in Sex-Linked Regions.</title>
        <authorList>
            <person name="Hyden B."/>
            <person name="Feng K."/>
            <person name="Yates T.B."/>
            <person name="Jawdy S."/>
            <person name="Cereghino C."/>
            <person name="Smart L.B."/>
            <person name="Muchero W."/>
        </authorList>
    </citation>
    <scope>NUCLEOTIDE SEQUENCE</scope>
    <source>
        <tissue evidence="3">Shoot tip</tissue>
    </source>
</reference>
<dbReference type="EMBL" id="JAPFFI010000004">
    <property type="protein sequence ID" value="KAJ6395687.1"/>
    <property type="molecule type" value="Genomic_DNA"/>
</dbReference>
<dbReference type="InterPro" id="IPR046958">
    <property type="entry name" value="RBK1/2/STUNTED"/>
</dbReference>
<proteinExistence type="predicted"/>
<dbReference type="PROSITE" id="PS50011">
    <property type="entry name" value="PROTEIN_KINASE_DOM"/>
    <property type="match status" value="1"/>
</dbReference>
<dbReference type="SUPFAM" id="SSF56112">
    <property type="entry name" value="Protein kinase-like (PK-like)"/>
    <property type="match status" value="1"/>
</dbReference>
<feature type="domain" description="Protein kinase" evidence="2">
    <location>
        <begin position="305"/>
        <end position="591"/>
    </location>
</feature>
<accession>A0ABQ9C7U1</accession>
<gene>
    <name evidence="3" type="ORF">OIU77_020860</name>
</gene>
<comment type="caution">
    <text evidence="3">The sequence shown here is derived from an EMBL/GenBank/DDBJ whole genome shotgun (WGS) entry which is preliminary data.</text>
</comment>
<dbReference type="PANTHER" id="PTHR47987">
    <property type="entry name" value="OS08G0249100 PROTEIN"/>
    <property type="match status" value="1"/>
</dbReference>
<sequence>MTVEDEAKAVEKRNVLVGIRIDSQSRELLSWAIVKVAEPGDCVIAVHVCGSSGHTLRDKPLLDSYLEVYDGLCSMKKVGLTGHLARGISGALRGWASTARYCAKRLRPTTDVLAICNGKIVFRRCNNNQLPGLGGDPKPSFKINEKFSTFRRTQSEFGDSEADTEISSFELLSRDESENSKDGACSIFSVRKKRSNSLFSGDILDQRPGWPLLRRVNSAIPQNFHARQLSVAQWAMTLPDRSSLQNPRFSSFEEGEKSKILDESNRSSSSALCELQNGRNILLKASSSSCKWFSYEVLKKATSSFSSENLFGKGGCNRVYKGVLPDGKPVAVKVQKSSQEAIKDFAHEVAIISSLNHKRITPLLGFCIKDSVLISVYDFFSKGSLEENLHGKSNKKSPLSWERYQIFEHSSFRWIRATVDRFWYGNMGTDSYVICDTRRSCWNIRFSEGPRELGHVGKTTVREWECKRLGGSELEWKLRRGSKMQRMVLAATHCITRAARLRPKMSEILKLLRGDKELEKWTNPQNKDPWDPENQDNDDEVYPSSSAELHLSLALLDVDDDSTSSSSLEQVNNLSLEEYVKDRWSRSSSFS</sequence>
<dbReference type="SMART" id="SM00219">
    <property type="entry name" value="TyrKc"/>
    <property type="match status" value="1"/>
</dbReference>
<dbReference type="InterPro" id="IPR020635">
    <property type="entry name" value="Tyr_kinase_cat_dom"/>
</dbReference>
<evidence type="ECO:0000313" key="3">
    <source>
        <dbReference type="EMBL" id="KAJ6395687.1"/>
    </source>
</evidence>